<keyword evidence="4 8" id="KW-0812">Transmembrane</keyword>
<dbReference type="SUPFAM" id="SSF56935">
    <property type="entry name" value="Porins"/>
    <property type="match status" value="1"/>
</dbReference>
<sequence length="770" mass="88662">MNAQDKIINVCVNNKQGENLIGAVVTILESQKIYTTGVDGCFSFLKPKQKKYTLIVNSLGYEEYIKEVISDTHETIDIRLTEKTTALTEIIVHGKSKAEKQREQAYAINVVNTEIYKNSSIDINQVLNQVPGLIVRREGGLGSSFNLSLNGLSGNQVRVFIDGIPMNYFGSSLSLNNFPTNLIESIEVYKGVVPIHLPSDALGGAINVITKGNKKNYLDASYSLGSFNTHIASVNGQYHNNKNGFTIKLKSFYNYSDNDYKMDVLIPLSDGRIPSQTTSVKRFHDAYTSKMTQVELGVNQRAYADELMFGFLFSDNYKELQNIPLPDKVIFPFGEVYEKNESYISTLKYNKKQVVKNLDVSSFLALINSKKRYVDRSDNKYDWYGNITNTSPSTTGEYYKKTDLTLDQKNIISNINLQYHLYKNQLITFNLSSNYYSVIGKDPLSEQNQIQFGNPSTTNKQVAGLSYSFKNFKRKLNNTVFVKKYFYKIKGTETDPYGIDVKKVNREKDYLGIGLASTFHITKYSQIKFSFENAIRFPENSEILGNGIEILTNVNLQPERSNNLNLGYRTKKYFQNDNQLHFETNLFYRNAKNYIYIRPELVFKMYDNLENVQTKGIESEVQYSFLRKYTIGVNATYLDIREKSEFLPSTTIPNTFYNSRIPNKPYLFGNVTLRANFKDLLQKNDQFSITSLQQYVYEYNLYFDEIANDDIRKIPSQFSQNLEFTYTEKSERYNVSLAVNNLFDSKLTDNFNMQKPGINFNFKLRYYISK</sequence>
<comment type="caution">
    <text evidence="10">The sequence shown here is derived from an EMBL/GenBank/DDBJ whole genome shotgun (WGS) entry which is preliminary data.</text>
</comment>
<dbReference type="PROSITE" id="PS52016">
    <property type="entry name" value="TONB_DEPENDENT_REC_3"/>
    <property type="match status" value="1"/>
</dbReference>
<keyword evidence="7 8" id="KW-0998">Cell outer membrane</keyword>
<dbReference type="PANTHER" id="PTHR30069:SF29">
    <property type="entry name" value="HEMOGLOBIN AND HEMOGLOBIN-HAPTOGLOBIN-BINDING PROTEIN 1-RELATED"/>
    <property type="match status" value="1"/>
</dbReference>
<keyword evidence="3 8" id="KW-1134">Transmembrane beta strand</keyword>
<keyword evidence="6 8" id="KW-0472">Membrane</keyword>
<evidence type="ECO:0000256" key="5">
    <source>
        <dbReference type="ARBA" id="ARBA00022729"/>
    </source>
</evidence>
<evidence type="ECO:0000259" key="9">
    <source>
        <dbReference type="Pfam" id="PF07715"/>
    </source>
</evidence>
<evidence type="ECO:0000256" key="1">
    <source>
        <dbReference type="ARBA" id="ARBA00004571"/>
    </source>
</evidence>
<gene>
    <name evidence="10" type="ORF">FHR24_000895</name>
</gene>
<dbReference type="InterPro" id="IPR039426">
    <property type="entry name" value="TonB-dep_rcpt-like"/>
</dbReference>
<keyword evidence="11" id="KW-1185">Reference proteome</keyword>
<evidence type="ECO:0000256" key="2">
    <source>
        <dbReference type="ARBA" id="ARBA00022448"/>
    </source>
</evidence>
<reference evidence="10 11" key="1">
    <citation type="submission" date="2020-03" db="EMBL/GenBank/DDBJ databases">
        <title>Genomic Encyclopedia of Type Strains, Phase IV (KMG-IV): sequencing the most valuable type-strain genomes for metagenomic binning, comparative biology and taxonomic classification.</title>
        <authorList>
            <person name="Goeker M."/>
        </authorList>
    </citation>
    <scope>NUCLEOTIDE SEQUENCE [LARGE SCALE GENOMIC DNA]</scope>
    <source>
        <strain evidence="10 11">DSM 101599</strain>
    </source>
</reference>
<comment type="similarity">
    <text evidence="8">Belongs to the TonB-dependent receptor family.</text>
</comment>
<evidence type="ECO:0000256" key="6">
    <source>
        <dbReference type="ARBA" id="ARBA00023136"/>
    </source>
</evidence>
<dbReference type="SUPFAM" id="SSF49464">
    <property type="entry name" value="Carboxypeptidase regulatory domain-like"/>
    <property type="match status" value="1"/>
</dbReference>
<evidence type="ECO:0000313" key="10">
    <source>
        <dbReference type="EMBL" id="NIJ44456.1"/>
    </source>
</evidence>
<accession>A0ABX0UAF3</accession>
<dbReference type="Proteomes" id="UP000745859">
    <property type="component" value="Unassembled WGS sequence"/>
</dbReference>
<keyword evidence="2 8" id="KW-0813">Transport</keyword>
<dbReference type="Pfam" id="PF07715">
    <property type="entry name" value="Plug"/>
    <property type="match status" value="1"/>
</dbReference>
<evidence type="ECO:0000256" key="4">
    <source>
        <dbReference type="ARBA" id="ARBA00022692"/>
    </source>
</evidence>
<dbReference type="RefSeq" id="WP_167184453.1">
    <property type="nucleotide sequence ID" value="NZ_JAASQL010000001.1"/>
</dbReference>
<dbReference type="Gene3D" id="2.60.40.1120">
    <property type="entry name" value="Carboxypeptidase-like, regulatory domain"/>
    <property type="match status" value="1"/>
</dbReference>
<dbReference type="InterPro" id="IPR036942">
    <property type="entry name" value="Beta-barrel_TonB_sf"/>
</dbReference>
<dbReference type="PANTHER" id="PTHR30069">
    <property type="entry name" value="TONB-DEPENDENT OUTER MEMBRANE RECEPTOR"/>
    <property type="match status" value="1"/>
</dbReference>
<feature type="domain" description="TonB-dependent receptor plug" evidence="9">
    <location>
        <begin position="101"/>
        <end position="205"/>
    </location>
</feature>
<evidence type="ECO:0000256" key="3">
    <source>
        <dbReference type="ARBA" id="ARBA00022452"/>
    </source>
</evidence>
<evidence type="ECO:0000256" key="8">
    <source>
        <dbReference type="PROSITE-ProRule" id="PRU01360"/>
    </source>
</evidence>
<dbReference type="Gene3D" id="2.170.130.10">
    <property type="entry name" value="TonB-dependent receptor, plug domain"/>
    <property type="match status" value="1"/>
</dbReference>
<keyword evidence="10" id="KW-0675">Receptor</keyword>
<dbReference type="EMBL" id="JAASQL010000001">
    <property type="protein sequence ID" value="NIJ44456.1"/>
    <property type="molecule type" value="Genomic_DNA"/>
</dbReference>
<dbReference type="InterPro" id="IPR012910">
    <property type="entry name" value="Plug_dom"/>
</dbReference>
<evidence type="ECO:0000256" key="7">
    <source>
        <dbReference type="ARBA" id="ARBA00023237"/>
    </source>
</evidence>
<organism evidence="10 11">
    <name type="scientific">Wenyingzhuangia heitensis</name>
    <dbReference type="NCBI Taxonomy" id="1487859"/>
    <lineage>
        <taxon>Bacteria</taxon>
        <taxon>Pseudomonadati</taxon>
        <taxon>Bacteroidota</taxon>
        <taxon>Flavobacteriia</taxon>
        <taxon>Flavobacteriales</taxon>
        <taxon>Flavobacteriaceae</taxon>
        <taxon>Wenyingzhuangia</taxon>
    </lineage>
</organism>
<dbReference type="InterPro" id="IPR037066">
    <property type="entry name" value="Plug_dom_sf"/>
</dbReference>
<evidence type="ECO:0000313" key="11">
    <source>
        <dbReference type="Proteomes" id="UP000745859"/>
    </source>
</evidence>
<protein>
    <submittedName>
        <fullName evidence="10">Outer membrane cobalamin receptor</fullName>
    </submittedName>
</protein>
<dbReference type="Pfam" id="PF13715">
    <property type="entry name" value="CarbopepD_reg_2"/>
    <property type="match status" value="1"/>
</dbReference>
<dbReference type="Gene3D" id="2.40.170.20">
    <property type="entry name" value="TonB-dependent receptor, beta-barrel domain"/>
    <property type="match status" value="1"/>
</dbReference>
<dbReference type="InterPro" id="IPR008969">
    <property type="entry name" value="CarboxyPept-like_regulatory"/>
</dbReference>
<name>A0ABX0UAF3_9FLAO</name>
<keyword evidence="5" id="KW-0732">Signal</keyword>
<comment type="subcellular location">
    <subcellularLocation>
        <location evidence="1 8">Cell outer membrane</location>
        <topology evidence="1 8">Multi-pass membrane protein</topology>
    </subcellularLocation>
</comment>
<proteinExistence type="inferred from homology"/>